<dbReference type="Gene3D" id="3.40.50.1820">
    <property type="entry name" value="alpha/beta hydrolase"/>
    <property type="match status" value="2"/>
</dbReference>
<dbReference type="InterPro" id="IPR005152">
    <property type="entry name" value="Lipase_secreted"/>
</dbReference>
<dbReference type="GO" id="GO:0016042">
    <property type="term" value="P:lipid catabolic process"/>
    <property type="evidence" value="ECO:0007669"/>
    <property type="project" value="InterPro"/>
</dbReference>
<dbReference type="PANTHER" id="PTHR34853:SF1">
    <property type="entry name" value="LIPASE 5"/>
    <property type="match status" value="1"/>
</dbReference>
<dbReference type="Pfam" id="PF03583">
    <property type="entry name" value="LIP"/>
    <property type="match status" value="1"/>
</dbReference>
<sequence>MNPTPSRSTVLVVLAALLALAVVAVVLLWALRDEPSDARRTDGPLPQEPGTVLEVEPVAESPLAGSRAWRILYTTTDRDGEPVEASAAVYAPEDSTLTDLPVLVWGHGTSGFARDCSPSLQQDPMAAGSMYVGDEVLRRGWVLVAPDFPGVGADGEQPYLIGEGAGRTMLDAARAAREVDGLSTSPRTAVWGFSQGGHAALWAGGLQPTYAPELELDGVAALAPATFLRETFDRLPAQDRIFAAYTMASYDAAYDDVSWGDYASDEAESFGRKLAAECLPDPQAYSELAEEVMSFQDGAIFDQYFADGAMGRRLGENEPELPVPAPLLLAQGSADTVVPAERQAEFATRACARDQVLDYLTVEGRDHLGLVLEDSPLYPDLFAWTDARLAGEPGPTVCARATAGRG</sequence>
<proteinExistence type="predicted"/>
<organism evidence="1 4">
    <name type="scientific">Aeromicrobium tamlense</name>
    <dbReference type="NCBI Taxonomy" id="375541"/>
    <lineage>
        <taxon>Bacteria</taxon>
        <taxon>Bacillati</taxon>
        <taxon>Actinomycetota</taxon>
        <taxon>Actinomycetes</taxon>
        <taxon>Propionibacteriales</taxon>
        <taxon>Nocardioidaceae</taxon>
        <taxon>Aeromicrobium</taxon>
    </lineage>
</organism>
<gene>
    <name evidence="2" type="ORF">BJ975_000363</name>
    <name evidence="1" type="ORF">IDH50_02550</name>
</gene>
<dbReference type="SUPFAM" id="SSF53474">
    <property type="entry name" value="alpha/beta-Hydrolases"/>
    <property type="match status" value="1"/>
</dbReference>
<dbReference type="RefSeq" id="WP_179423092.1">
    <property type="nucleotide sequence ID" value="NZ_BAAAMP010000002.1"/>
</dbReference>
<reference evidence="2 3" key="1">
    <citation type="submission" date="2020-07" db="EMBL/GenBank/DDBJ databases">
        <title>Sequencing the genomes of 1000 actinobacteria strains.</title>
        <authorList>
            <person name="Klenk H.-P."/>
        </authorList>
    </citation>
    <scope>NUCLEOTIDE SEQUENCE [LARGE SCALE GENOMIC DNA]</scope>
    <source>
        <strain evidence="2 3">DSM 19087</strain>
    </source>
</reference>
<dbReference type="InterPro" id="IPR029058">
    <property type="entry name" value="AB_hydrolase_fold"/>
</dbReference>
<dbReference type="PIRSF" id="PIRSF029171">
    <property type="entry name" value="Esterase_LipA"/>
    <property type="match status" value="1"/>
</dbReference>
<dbReference type="Proteomes" id="UP000659061">
    <property type="component" value="Unassembled WGS sequence"/>
</dbReference>
<name>A0A8I0FV07_9ACTN</name>
<evidence type="ECO:0000313" key="2">
    <source>
        <dbReference type="EMBL" id="NYI36988.1"/>
    </source>
</evidence>
<dbReference type="Proteomes" id="UP000587211">
    <property type="component" value="Unassembled WGS sequence"/>
</dbReference>
<dbReference type="EMBL" id="JACWMT010000001">
    <property type="protein sequence ID" value="MBD1269103.1"/>
    <property type="molecule type" value="Genomic_DNA"/>
</dbReference>
<dbReference type="PANTHER" id="PTHR34853">
    <property type="match status" value="1"/>
</dbReference>
<dbReference type="EMBL" id="JACBZN010000001">
    <property type="protein sequence ID" value="NYI36988.1"/>
    <property type="molecule type" value="Genomic_DNA"/>
</dbReference>
<dbReference type="GO" id="GO:0004806">
    <property type="term" value="F:triacylglycerol lipase activity"/>
    <property type="evidence" value="ECO:0007669"/>
    <property type="project" value="InterPro"/>
</dbReference>
<dbReference type="AlphaFoldDB" id="A0A8I0FV07"/>
<comment type="caution">
    <text evidence="1">The sequence shown here is derived from an EMBL/GenBank/DDBJ whole genome shotgun (WGS) entry which is preliminary data.</text>
</comment>
<accession>A0A8I0FV07</accession>
<protein>
    <submittedName>
        <fullName evidence="2">Alpha-beta hydrolase superfamily lysophospholipase</fullName>
    </submittedName>
    <submittedName>
        <fullName evidence="1">Alpha/beta hydrolase</fullName>
    </submittedName>
</protein>
<evidence type="ECO:0000313" key="4">
    <source>
        <dbReference type="Proteomes" id="UP000659061"/>
    </source>
</evidence>
<evidence type="ECO:0000313" key="1">
    <source>
        <dbReference type="EMBL" id="MBD1269103.1"/>
    </source>
</evidence>
<keyword evidence="3" id="KW-1185">Reference proteome</keyword>
<evidence type="ECO:0000313" key="3">
    <source>
        <dbReference type="Proteomes" id="UP000587211"/>
    </source>
</evidence>
<reference evidence="1" key="2">
    <citation type="submission" date="2020-09" db="EMBL/GenBank/DDBJ databases">
        <title>Novel species in genus Aeromicrobium.</title>
        <authorList>
            <person name="Zhang G."/>
        </authorList>
    </citation>
    <scope>NUCLEOTIDE SEQUENCE</scope>
    <source>
        <strain evidence="1">SSW1-57</strain>
    </source>
</reference>
<keyword evidence="1" id="KW-0378">Hydrolase</keyword>